<name>A0A5K6CM10_ACIB3</name>
<keyword evidence="1" id="KW-0472">Membrane</keyword>
<accession>A0A5K6CM10</accession>
<feature type="transmembrane region" description="Helical" evidence="1">
    <location>
        <begin position="65"/>
        <end position="98"/>
    </location>
</feature>
<gene>
    <name evidence="2" type="ORF">ABBFA_00242</name>
</gene>
<dbReference type="InterPro" id="IPR008407">
    <property type="entry name" value="Brnchd-chn_aa_trnsp_AzlD"/>
</dbReference>
<proteinExistence type="predicted"/>
<feature type="transmembrane region" description="Helical" evidence="1">
    <location>
        <begin position="40"/>
        <end position="59"/>
    </location>
</feature>
<reference evidence="2 3" key="1">
    <citation type="journal article" date="2008" name="J. Bacteriol.">
        <title>Comparative genome sequence analysis of multidrug-resistant Acinetobacter baumannii.</title>
        <authorList>
            <person name="Adams M.D."/>
            <person name="Goglin K."/>
            <person name="Molyneaux N."/>
            <person name="Hujer K.M."/>
            <person name="Lavender H."/>
            <person name="Jamison J.J."/>
            <person name="MacDonald I.J."/>
            <person name="Martin K.M."/>
            <person name="Russo T."/>
            <person name="Campagnari A.A."/>
            <person name="Hujer A.M."/>
            <person name="Bonomo R.A."/>
            <person name="Gill S.R."/>
        </authorList>
    </citation>
    <scope>NUCLEOTIDE SEQUENCE [LARGE SCALE GENOMIC DNA]</scope>
    <source>
        <strain evidence="2 3">AB307-0294</strain>
    </source>
</reference>
<organism evidence="2 3">
    <name type="scientific">Acinetobacter baumannii (strain AB307-0294)</name>
    <dbReference type="NCBI Taxonomy" id="557600"/>
    <lineage>
        <taxon>Bacteria</taxon>
        <taxon>Pseudomonadati</taxon>
        <taxon>Pseudomonadota</taxon>
        <taxon>Gammaproteobacteria</taxon>
        <taxon>Moraxellales</taxon>
        <taxon>Moraxellaceae</taxon>
        <taxon>Acinetobacter</taxon>
        <taxon>Acinetobacter calcoaceticus/baumannii complex</taxon>
    </lineage>
</organism>
<evidence type="ECO:0000313" key="3">
    <source>
        <dbReference type="Proteomes" id="UP000006924"/>
    </source>
</evidence>
<dbReference type="KEGG" id="abb:ABBFA_00242"/>
<evidence type="ECO:0000256" key="1">
    <source>
        <dbReference type="SAM" id="Phobius"/>
    </source>
</evidence>
<dbReference type="EMBL" id="CP001172">
    <property type="protein sequence ID" value="ATY42716.1"/>
    <property type="molecule type" value="Genomic_DNA"/>
</dbReference>
<feature type="transmembrane region" description="Helical" evidence="1">
    <location>
        <begin position="6"/>
        <end position="28"/>
    </location>
</feature>
<dbReference type="Proteomes" id="UP000006924">
    <property type="component" value="Chromosome"/>
</dbReference>
<dbReference type="RefSeq" id="WP_000895348.1">
    <property type="nucleotide sequence ID" value="NZ_CP001172.1"/>
</dbReference>
<sequence>MLEWSHVVIILGMAITTYLTRIIGFFLLRNRKLSTRTQFVLDNIAGCVMLSIIAPVFVSGEPATLLGLIATLLASMWFSLLPTVLIGVVITGLGRYVLGG</sequence>
<keyword evidence="1" id="KW-0812">Transmembrane</keyword>
<dbReference type="Pfam" id="PF05437">
    <property type="entry name" value="AzlD"/>
    <property type="match status" value="1"/>
</dbReference>
<dbReference type="AlphaFoldDB" id="A0A5K6CM10"/>
<keyword evidence="1" id="KW-1133">Transmembrane helix</keyword>
<protein>
    <submittedName>
        <fullName evidence="2">Branched-chain amino acid transport protein (AzlD)</fullName>
    </submittedName>
</protein>
<evidence type="ECO:0000313" key="2">
    <source>
        <dbReference type="EMBL" id="ATY42716.1"/>
    </source>
</evidence>